<feature type="domain" description="Hedgehog/Intein (Hint)" evidence="1">
    <location>
        <begin position="27"/>
        <end position="155"/>
    </location>
</feature>
<reference evidence="3" key="1">
    <citation type="submission" date="2018-03" db="EMBL/GenBank/DDBJ databases">
        <authorList>
            <person name="Rodrigo-Torres L."/>
            <person name="Arahal R. D."/>
            <person name="Lucena T."/>
        </authorList>
    </citation>
    <scope>NUCLEOTIDE SEQUENCE [LARGE SCALE GENOMIC DNA]</scope>
    <source>
        <strain evidence="3">CECT 7615</strain>
    </source>
</reference>
<dbReference type="Proteomes" id="UP000244898">
    <property type="component" value="Unassembled WGS sequence"/>
</dbReference>
<accession>A0A2R8CAP4</accession>
<dbReference type="InterPro" id="IPR028992">
    <property type="entry name" value="Hedgehog/Intein_dom"/>
</dbReference>
<gene>
    <name evidence="2" type="ORF">TRM7615_03027</name>
</gene>
<name>A0A2R8CAP4_9RHOB</name>
<dbReference type="SUPFAM" id="SSF51294">
    <property type="entry name" value="Hedgehog/intein (Hint) domain"/>
    <property type="match status" value="1"/>
</dbReference>
<dbReference type="EMBL" id="ONZG01000007">
    <property type="protein sequence ID" value="SPJ29507.1"/>
    <property type="molecule type" value="Genomic_DNA"/>
</dbReference>
<dbReference type="AlphaFoldDB" id="A0A2R8CAP4"/>
<keyword evidence="3" id="KW-1185">Reference proteome</keyword>
<evidence type="ECO:0000313" key="3">
    <source>
        <dbReference type="Proteomes" id="UP000244898"/>
    </source>
</evidence>
<dbReference type="OrthoDB" id="7873527at2"/>
<sequence length="169" mass="18138">MKPNTVGRAGGQTPLSHPFSTPMDDIGFLSGTILLTQDGEMPVEFISAGDKIITRDAGFVKVLGVTRSRQTTRAISFAAGSLGDTRPDQDLILPAGQPVLIRDWRAKAMFGAPQAMVRADALLDGEFIRDLGEQEMELFQLHFDSSHILYAGGLELGAQTLAAEIRPAA</sequence>
<organism evidence="2 3">
    <name type="scientific">Falsiruegeria mediterranea M17</name>
    <dbReference type="NCBI Taxonomy" id="1200281"/>
    <lineage>
        <taxon>Bacteria</taxon>
        <taxon>Pseudomonadati</taxon>
        <taxon>Pseudomonadota</taxon>
        <taxon>Alphaproteobacteria</taxon>
        <taxon>Rhodobacterales</taxon>
        <taxon>Roseobacteraceae</taxon>
        <taxon>Falsiruegeria</taxon>
    </lineage>
</organism>
<evidence type="ECO:0000259" key="1">
    <source>
        <dbReference type="Pfam" id="PF13403"/>
    </source>
</evidence>
<proteinExistence type="predicted"/>
<evidence type="ECO:0000313" key="2">
    <source>
        <dbReference type="EMBL" id="SPJ29507.1"/>
    </source>
</evidence>
<dbReference type="InterPro" id="IPR036844">
    <property type="entry name" value="Hint_dom_sf"/>
</dbReference>
<protein>
    <recommendedName>
        <fullName evidence="1">Hedgehog/Intein (Hint) domain-containing protein</fullName>
    </recommendedName>
</protein>
<dbReference type="Pfam" id="PF13403">
    <property type="entry name" value="Hint_2"/>
    <property type="match status" value="1"/>
</dbReference>
<dbReference type="RefSeq" id="WP_108788938.1">
    <property type="nucleotide sequence ID" value="NZ_ONZG01000007.1"/>
</dbReference>